<evidence type="ECO:0000259" key="1">
    <source>
        <dbReference type="Pfam" id="PF11195"/>
    </source>
</evidence>
<organism evidence="2">
    <name type="scientific">Xenorhabdus bovienii str. kraussei Becker Underwood</name>
    <dbReference type="NCBI Taxonomy" id="1398204"/>
    <lineage>
        <taxon>Bacteria</taxon>
        <taxon>Pseudomonadati</taxon>
        <taxon>Pseudomonadota</taxon>
        <taxon>Gammaproteobacteria</taxon>
        <taxon>Enterobacterales</taxon>
        <taxon>Morganellaceae</taxon>
        <taxon>Xenorhabdus</taxon>
    </lineage>
</organism>
<dbReference type="Proteomes" id="UP000028493">
    <property type="component" value="Unassembled WGS sequence"/>
</dbReference>
<accession>A0A077PNQ3</accession>
<dbReference type="EMBL" id="CBSZ010000374">
    <property type="protein sequence ID" value="CDH26040.1"/>
    <property type="molecule type" value="Genomic_DNA"/>
</dbReference>
<protein>
    <recommendedName>
        <fullName evidence="1">Thoeris anti-defense 2-like domain-containing protein</fullName>
    </recommendedName>
</protein>
<feature type="domain" description="Thoeris anti-defense 2-like" evidence="1">
    <location>
        <begin position="35"/>
        <end position="104"/>
    </location>
</feature>
<proteinExistence type="predicted"/>
<comment type="caution">
    <text evidence="2">The sequence shown here is derived from an EMBL/GenBank/DDBJ whole genome shotgun (WGS) entry which is preliminary data.</text>
</comment>
<dbReference type="InterPro" id="IPR021361">
    <property type="entry name" value="Tad2-like_dom"/>
</dbReference>
<sequence length="108" mass="12331">MSEINKLDSTPCSSDPDQYKVKVTIENDTVAPVGSFPWVVIQVYLGNIVRRNGWDSRDEYIKLIPSVTGYDGKIIPPQIWTVDKDDEQPWTPTQDDMMSCDWVLYTSS</sequence>
<name>A0A077PNQ3_XENBV</name>
<dbReference type="AlphaFoldDB" id="A0A077PNQ3"/>
<evidence type="ECO:0000313" key="2">
    <source>
        <dbReference type="EMBL" id="CDH26040.1"/>
    </source>
</evidence>
<reference evidence="2" key="1">
    <citation type="submission" date="2013-07" db="EMBL/GenBank/DDBJ databases">
        <title>Sub-species coevolution in mutualistic symbiosis.</title>
        <authorList>
            <person name="Murfin K."/>
            <person name="Klassen J."/>
            <person name="Lee M."/>
            <person name="Forst S."/>
            <person name="Stock P."/>
            <person name="Goodrich-Blair H."/>
        </authorList>
    </citation>
    <scope>NUCLEOTIDE SEQUENCE [LARGE SCALE GENOMIC DNA]</scope>
    <source>
        <strain evidence="2">Kraussei Becker Underwood</strain>
    </source>
</reference>
<dbReference type="Pfam" id="PF11195">
    <property type="entry name" value="Tad2-like"/>
    <property type="match status" value="1"/>
</dbReference>
<dbReference type="RefSeq" id="WP_038198169.1">
    <property type="nucleotide sequence ID" value="NZ_CAWLXS010000414.1"/>
</dbReference>
<gene>
    <name evidence="2" type="ORF">XBKB1_4350001</name>
</gene>
<dbReference type="HOGENOM" id="CLU_2276371_0_0_6"/>